<dbReference type="SUPFAM" id="SSF56719">
    <property type="entry name" value="Type II DNA topoisomerase"/>
    <property type="match status" value="2"/>
</dbReference>
<dbReference type="EMBL" id="MK072498">
    <property type="protein sequence ID" value="AYV86173.1"/>
    <property type="molecule type" value="Genomic_DNA"/>
</dbReference>
<keyword evidence="8" id="KW-0547">Nucleotide-binding</keyword>
<dbReference type="Pfam" id="PF16898">
    <property type="entry name" value="TOPRIM_C"/>
    <property type="match status" value="1"/>
</dbReference>
<organism evidence="19">
    <name type="scientific">Solumvirus sp</name>
    <dbReference type="NCBI Taxonomy" id="2487773"/>
    <lineage>
        <taxon>Viruses</taxon>
        <taxon>Pithoviruses</taxon>
    </lineage>
</organism>
<dbReference type="InterPro" id="IPR006171">
    <property type="entry name" value="TOPRIM_dom"/>
</dbReference>
<dbReference type="InterPro" id="IPR001154">
    <property type="entry name" value="TopoII_euk"/>
</dbReference>
<evidence type="ECO:0000256" key="3">
    <source>
        <dbReference type="ARBA" id="ARBA00001946"/>
    </source>
</evidence>
<feature type="compositionally biased region" description="Basic and acidic residues" evidence="17">
    <location>
        <begin position="1069"/>
        <end position="1087"/>
    </location>
</feature>
<dbReference type="PRINTS" id="PR01158">
    <property type="entry name" value="TOPISMRASEII"/>
</dbReference>
<evidence type="ECO:0000256" key="8">
    <source>
        <dbReference type="ARBA" id="ARBA00022741"/>
    </source>
</evidence>
<dbReference type="InterPro" id="IPR013758">
    <property type="entry name" value="Topo_IIA_A/C_ab"/>
</dbReference>
<evidence type="ECO:0000259" key="18">
    <source>
        <dbReference type="PROSITE" id="PS52040"/>
    </source>
</evidence>
<evidence type="ECO:0000256" key="13">
    <source>
        <dbReference type="ARBA" id="ARBA00023235"/>
    </source>
</evidence>
<dbReference type="InterPro" id="IPR014721">
    <property type="entry name" value="Ribsml_uS5_D2-typ_fold_subgr"/>
</dbReference>
<proteinExistence type="inferred from homology"/>
<reference evidence="19" key="1">
    <citation type="submission" date="2018-10" db="EMBL/GenBank/DDBJ databases">
        <title>Hidden diversity of soil giant viruses.</title>
        <authorList>
            <person name="Schulz F."/>
            <person name="Alteio L."/>
            <person name="Goudeau D."/>
            <person name="Ryan E.M."/>
            <person name="Malmstrom R.R."/>
            <person name="Blanchard J."/>
            <person name="Woyke T."/>
        </authorList>
    </citation>
    <scope>NUCLEOTIDE SEQUENCE</scope>
    <source>
        <strain evidence="19">SMV1</strain>
    </source>
</reference>
<dbReference type="Gene3D" id="3.40.50.670">
    <property type="match status" value="1"/>
</dbReference>
<dbReference type="FunFam" id="3.40.50.670:FF:000001">
    <property type="entry name" value="DNA topoisomerase 2"/>
    <property type="match status" value="1"/>
</dbReference>
<dbReference type="PANTHER" id="PTHR10169:SF38">
    <property type="entry name" value="DNA TOPOISOMERASE 2"/>
    <property type="match status" value="1"/>
</dbReference>
<evidence type="ECO:0000256" key="7">
    <source>
        <dbReference type="ARBA" id="ARBA00022723"/>
    </source>
</evidence>
<dbReference type="GO" id="GO:0003677">
    <property type="term" value="F:DNA binding"/>
    <property type="evidence" value="ECO:0007669"/>
    <property type="project" value="UniProtKB-UniRule"/>
</dbReference>
<comment type="cofactor">
    <cofactor evidence="2">
        <name>Ca(2+)</name>
        <dbReference type="ChEBI" id="CHEBI:29108"/>
    </cofactor>
</comment>
<evidence type="ECO:0000256" key="1">
    <source>
        <dbReference type="ARBA" id="ARBA00000185"/>
    </source>
</evidence>
<dbReference type="SMART" id="SM00434">
    <property type="entry name" value="TOP4c"/>
    <property type="match status" value="1"/>
</dbReference>
<evidence type="ECO:0000313" key="19">
    <source>
        <dbReference type="EMBL" id="AYV86173.1"/>
    </source>
</evidence>
<evidence type="ECO:0000256" key="5">
    <source>
        <dbReference type="ARBA" id="ARBA00012895"/>
    </source>
</evidence>
<dbReference type="GO" id="GO:0003918">
    <property type="term" value="F:DNA topoisomerase type II (double strand cut, ATP-hydrolyzing) activity"/>
    <property type="evidence" value="ECO:0007669"/>
    <property type="project" value="UniProtKB-EC"/>
</dbReference>
<feature type="domain" description="Topo IIA-type catalytic" evidence="18">
    <location>
        <begin position="842"/>
        <end position="1325"/>
    </location>
</feature>
<keyword evidence="13 15" id="KW-0413">Isomerase</keyword>
<dbReference type="Pfam" id="PF00521">
    <property type="entry name" value="DNA_topoisoIV"/>
    <property type="match status" value="2"/>
</dbReference>
<evidence type="ECO:0000256" key="10">
    <source>
        <dbReference type="ARBA" id="ARBA00022842"/>
    </source>
</evidence>
<dbReference type="SUPFAM" id="SSF55874">
    <property type="entry name" value="ATPase domain of HSP90 chaperone/DNA topoisomerase II/histidine kinase"/>
    <property type="match status" value="1"/>
</dbReference>
<dbReference type="InterPro" id="IPR013759">
    <property type="entry name" value="Topo_IIA_B_C"/>
</dbReference>
<dbReference type="InterPro" id="IPR036890">
    <property type="entry name" value="HATPase_C_sf"/>
</dbReference>
<keyword evidence="9" id="KW-0067">ATP-binding</keyword>
<protein>
    <recommendedName>
        <fullName evidence="6">DNA topoisomerase 2</fullName>
        <ecNumber evidence="5">5.6.2.2</ecNumber>
    </recommendedName>
    <alternativeName>
        <fullName evidence="14">DNA topoisomerase II</fullName>
    </alternativeName>
</protein>
<dbReference type="SMART" id="SM00433">
    <property type="entry name" value="TOP2c"/>
    <property type="match status" value="1"/>
</dbReference>
<keyword evidence="10" id="KW-0460">Magnesium</keyword>
<evidence type="ECO:0000256" key="2">
    <source>
        <dbReference type="ARBA" id="ARBA00001913"/>
    </source>
</evidence>
<dbReference type="InterPro" id="IPR013760">
    <property type="entry name" value="Topo_IIA-like_dom_sf"/>
</dbReference>
<dbReference type="InterPro" id="IPR001241">
    <property type="entry name" value="Topo_IIA"/>
</dbReference>
<dbReference type="Gene3D" id="3.30.1490.30">
    <property type="match status" value="1"/>
</dbReference>
<dbReference type="Gene3D" id="3.30.565.10">
    <property type="entry name" value="Histidine kinase-like ATPase, C-terminal domain"/>
    <property type="match status" value="1"/>
</dbReference>
<dbReference type="PROSITE" id="PS52040">
    <property type="entry name" value="TOPO_IIA"/>
    <property type="match status" value="1"/>
</dbReference>
<evidence type="ECO:0000256" key="11">
    <source>
        <dbReference type="ARBA" id="ARBA00023029"/>
    </source>
</evidence>
<keyword evidence="11 15" id="KW-0799">Topoisomerase</keyword>
<dbReference type="EC" id="5.6.2.2" evidence="5"/>
<evidence type="ECO:0000256" key="4">
    <source>
        <dbReference type="ARBA" id="ARBA00011080"/>
    </source>
</evidence>
<comment type="similarity">
    <text evidence="4">Belongs to the type II topoisomerase family.</text>
</comment>
<accession>A0A3G5AJM7</accession>
<dbReference type="InterPro" id="IPR031660">
    <property type="entry name" value="TOPRIM_C"/>
</dbReference>
<gene>
    <name evidence="19" type="ORF">Solumvirus1_48</name>
</gene>
<feature type="region of interest" description="Disordered" evidence="17">
    <location>
        <begin position="1046"/>
        <end position="1087"/>
    </location>
</feature>
<evidence type="ECO:0000256" key="15">
    <source>
        <dbReference type="PROSITE-ProRule" id="PRU01384"/>
    </source>
</evidence>
<dbReference type="InterPro" id="IPR013757">
    <property type="entry name" value="Topo_IIA_A_a_sf"/>
</dbReference>
<evidence type="ECO:0000256" key="9">
    <source>
        <dbReference type="ARBA" id="ARBA00022840"/>
    </source>
</evidence>
<dbReference type="GO" id="GO:0006265">
    <property type="term" value="P:DNA topological change"/>
    <property type="evidence" value="ECO:0007669"/>
    <property type="project" value="UniProtKB-UniRule"/>
</dbReference>
<keyword evidence="16" id="KW-0175">Coiled coil</keyword>
<keyword evidence="7" id="KW-0479">Metal-binding</keyword>
<sequence>MIKINLDTKSQNIQQTPSVSTIKIKTNNASGSQHEASTTIIKIKTPDQTPTASIIKIKTPDQTPSSSRVNTPRIKVGDSKSLELSNGVVKSLISDTSKSSITEPPIYSTIKIKKDGFTASDYKKLNDRDHALLRPDNLIGSDQRVERQLYLLSTQDGTPKFEYATVDIPHALEQLFLEAITNAADAVNRTRRTEGDIDPGIIVVEATTKEIRVKNGGIPIPVEIHPEEKIYVPEMIFSHFKAGSNLGEHRTEAGMNAIGIKAVNVFSTKFSIDIYDHIRHKRYQQTWTDNMGRALPHVITSYDGSESSVEIIYSLDYPRLGYPKGEAPQEFINLIGKHCADVSFTSKVPVKFNNINFNLGNIKDYAKLIFGDKISKQSCVLHYEWPEGTKITEDRHGNQKSVDPNIMPIHEMIVVDTPDNPVTLSFINSLFIKNNGVHTVAALKSVASGIVDTVNYKAGVGNRKGDEKKKKTSKGKKKIVEVKSEKPLPKITMNDVYHHISIILSCRIVNPRFNSQSKDKLLSPIPKFTIAESTLKVMDKWDLVARLQQMLLDKGAKLMNKTHGRSYEVDKEIGDIDAINANSSNPNERMKCTLMIAEGKSAMPYISELINFLEGKRYYYGAIPIRGKLINVIKASMADLLNSKELDKIKEYLKLSETVDYSNPENIRNLRYGSVMIAADGDDDGKHITGLNLNNFFTRYKGLVESGYVRYLRTPHARAISLGHSNEEKVFYTSGEYKRWVDKVNPKEWTINYYKGLGSSNPGNVKQDAKDPWMIKFTRDSKAKESIDLAFDEGEERADARKAWILGYQEYIENGRFATQTVTEFINRDFIQYSVASIIRAIPSGLDGEKVVRRKVLWGTFSKWPKIYSTKNYKTANVGVFFGHIKEKTNYHHGQDSMCKTIIGMAQRYVGANNLPYLLNDGMFGTREGGGKNASNPRYIKTGPNWCMRFIYREEDKKLLSPQIIEGEKCEPKHLLPILPMHLINGVHGIATGFSVTIPAFSPVAVVTWLRAKIKGDLELPKLIPWYRGFTGEITVVDRRKPGVNGTYDNRTSVPSSPRSLIKIINTQKSEDERSNNKDEKKDEKNDLVTPPVSTLIKINIKSDQKKESKGNKYCAMIKGIWHQESNDVVVVTEIPINKSMNDYDMFLAGLKAEGRIRKYDAPIEDDKPYYRIYGMINPSTENLGLVSSISMSNMHLLNEEGRPIKHHNIESIITSFYEARLVYYEKRWRLMLENMKEQIKHKSDKMRYIELILEEKIEVRGRKKAELEKQVSDYKIDIGVIKETTTANLTKEEVEKLKEEVIKLEEEKKTLENTHHKQLWLTDLEEFEKEYFKYYPQDRPRDVKISIGGNINKISNNIKIANNTNIIANGGSKIKINMNK</sequence>
<dbReference type="InterPro" id="IPR020568">
    <property type="entry name" value="Ribosomal_Su5_D2-typ_SF"/>
</dbReference>
<dbReference type="GO" id="GO:0000819">
    <property type="term" value="P:sister chromatid segregation"/>
    <property type="evidence" value="ECO:0007669"/>
    <property type="project" value="TreeGrafter"/>
</dbReference>
<evidence type="ECO:0000256" key="6">
    <source>
        <dbReference type="ARBA" id="ARBA00019635"/>
    </source>
</evidence>
<name>A0A3G5AJM7_9VIRU</name>
<dbReference type="Gene3D" id="1.10.268.10">
    <property type="entry name" value="Topoisomerase, domain 3"/>
    <property type="match status" value="1"/>
</dbReference>
<comment type="cofactor">
    <cofactor evidence="3">
        <name>Mg(2+)</name>
        <dbReference type="ChEBI" id="CHEBI:18420"/>
    </cofactor>
</comment>
<evidence type="ECO:0000256" key="12">
    <source>
        <dbReference type="ARBA" id="ARBA00023125"/>
    </source>
</evidence>
<dbReference type="Gene3D" id="3.30.230.10">
    <property type="match status" value="1"/>
</dbReference>
<feature type="compositionally biased region" description="Polar residues" evidence="17">
    <location>
        <begin position="1047"/>
        <end position="1059"/>
    </location>
</feature>
<keyword evidence="12 15" id="KW-0238">DNA-binding</keyword>
<dbReference type="InterPro" id="IPR002205">
    <property type="entry name" value="Topo_IIA_dom_A"/>
</dbReference>
<dbReference type="GO" id="GO:0046872">
    <property type="term" value="F:metal ion binding"/>
    <property type="evidence" value="ECO:0007669"/>
    <property type="project" value="UniProtKB-KW"/>
</dbReference>
<feature type="coiled-coil region" evidence="16">
    <location>
        <begin position="1288"/>
        <end position="1315"/>
    </location>
</feature>
<comment type="catalytic activity">
    <reaction evidence="1 15">
        <text>ATP-dependent breakage, passage and rejoining of double-stranded DNA.</text>
        <dbReference type="EC" id="5.6.2.2"/>
    </reaction>
</comment>
<dbReference type="Gene3D" id="3.90.199.10">
    <property type="entry name" value="Topoisomerase II, domain 5"/>
    <property type="match status" value="1"/>
</dbReference>
<dbReference type="PRINTS" id="PR00418">
    <property type="entry name" value="TPI2FAMILY"/>
</dbReference>
<dbReference type="GO" id="GO:0005524">
    <property type="term" value="F:ATP binding"/>
    <property type="evidence" value="ECO:0007669"/>
    <property type="project" value="UniProtKB-KW"/>
</dbReference>
<dbReference type="InterPro" id="IPR050634">
    <property type="entry name" value="DNA_Topoisomerase_II"/>
</dbReference>
<evidence type="ECO:0000256" key="14">
    <source>
        <dbReference type="ARBA" id="ARBA00031138"/>
    </source>
</evidence>
<dbReference type="SUPFAM" id="SSF54211">
    <property type="entry name" value="Ribosomal protein S5 domain 2-like"/>
    <property type="match status" value="1"/>
</dbReference>
<evidence type="ECO:0000256" key="16">
    <source>
        <dbReference type="SAM" id="Coils"/>
    </source>
</evidence>
<dbReference type="PANTHER" id="PTHR10169">
    <property type="entry name" value="DNA TOPOISOMERASE/GYRASE"/>
    <property type="match status" value="1"/>
</dbReference>
<dbReference type="Pfam" id="PF01751">
    <property type="entry name" value="Toprim"/>
    <property type="match status" value="1"/>
</dbReference>
<evidence type="ECO:0000256" key="17">
    <source>
        <dbReference type="SAM" id="MobiDB-lite"/>
    </source>
</evidence>
<feature type="active site" description="O-(5'-phospho-DNA)-tyrosine intermediate" evidence="15">
    <location>
        <position position="939"/>
    </location>
</feature>